<name>A0A6C0KCT3_9ZZZZ</name>
<sequence>MFSSFIPKVLFPVNEKNKLPVDLQECQTCRQLRAENSVLRKQIEELIKEKLRSSSS</sequence>
<reference evidence="1" key="1">
    <citation type="journal article" date="2020" name="Nature">
        <title>Giant virus diversity and host interactions through global metagenomics.</title>
        <authorList>
            <person name="Schulz F."/>
            <person name="Roux S."/>
            <person name="Paez-Espino D."/>
            <person name="Jungbluth S."/>
            <person name="Walsh D.A."/>
            <person name="Denef V.J."/>
            <person name="McMahon K.D."/>
            <person name="Konstantinidis K.T."/>
            <person name="Eloe-Fadrosh E.A."/>
            <person name="Kyrpides N.C."/>
            <person name="Woyke T."/>
        </authorList>
    </citation>
    <scope>NUCLEOTIDE SEQUENCE</scope>
    <source>
        <strain evidence="1">GVMAG-S-3300010158-109</strain>
    </source>
</reference>
<dbReference type="AlphaFoldDB" id="A0A6C0KCT3"/>
<organism evidence="1">
    <name type="scientific">viral metagenome</name>
    <dbReference type="NCBI Taxonomy" id="1070528"/>
    <lineage>
        <taxon>unclassified sequences</taxon>
        <taxon>metagenomes</taxon>
        <taxon>organismal metagenomes</taxon>
    </lineage>
</organism>
<proteinExistence type="predicted"/>
<protein>
    <submittedName>
        <fullName evidence="1">Uncharacterized protein</fullName>
    </submittedName>
</protein>
<accession>A0A6C0KCT3</accession>
<dbReference type="EMBL" id="MN740868">
    <property type="protein sequence ID" value="QHU15825.1"/>
    <property type="molecule type" value="Genomic_DNA"/>
</dbReference>
<evidence type="ECO:0000313" key="1">
    <source>
        <dbReference type="EMBL" id="QHU15825.1"/>
    </source>
</evidence>